<accession>A0A6I4LW45</accession>
<dbReference type="OrthoDB" id="9812424at2"/>
<dbReference type="Pfam" id="PF13181">
    <property type="entry name" value="TPR_8"/>
    <property type="match status" value="1"/>
</dbReference>
<sequence>MDAEVMAINNGWAHIKYEVKGSSAQYAALDALGAKAAAVSAKYPGQADPLMWEGIVRSEEAAVASTLKKLGFATKARDLLIKGFKLDPHAGKGGLAMSLGVLYYRVPGFPIGFGNTAKAEQFLKAGLTNDPGGLDSNFFYGDFLKEQGKKDQAKIYLKKALNAPHDSRRPVWDAGRRAEVRALLEKLG</sequence>
<dbReference type="Proteomes" id="UP000471147">
    <property type="component" value="Unassembled WGS sequence"/>
</dbReference>
<dbReference type="SUPFAM" id="SSF48452">
    <property type="entry name" value="TPR-like"/>
    <property type="match status" value="1"/>
</dbReference>
<comment type="caution">
    <text evidence="1">The sequence shown here is derived from an EMBL/GenBank/DDBJ whole genome shotgun (WGS) entry which is preliminary data.</text>
</comment>
<dbReference type="InterPro" id="IPR019734">
    <property type="entry name" value="TPR_rpt"/>
</dbReference>
<dbReference type="InterPro" id="IPR011990">
    <property type="entry name" value="TPR-like_helical_dom_sf"/>
</dbReference>
<evidence type="ECO:0000313" key="2">
    <source>
        <dbReference type="Proteomes" id="UP000471147"/>
    </source>
</evidence>
<dbReference type="Gene3D" id="1.25.40.10">
    <property type="entry name" value="Tetratricopeptide repeat domain"/>
    <property type="match status" value="1"/>
</dbReference>
<reference evidence="1 2" key="1">
    <citation type="submission" date="2019-01" db="EMBL/GenBank/DDBJ databases">
        <title>Sphingorhabdus lacus sp.nov., isolated from an oligotrophic freshwater lake.</title>
        <authorList>
            <person name="Park M."/>
        </authorList>
    </citation>
    <scope>NUCLEOTIDE SEQUENCE [LARGE SCALE GENOMIC DNA]</scope>
    <source>
        <strain evidence="1 2">IMCC26285</strain>
    </source>
</reference>
<organism evidence="1 2">
    <name type="scientific">Sphingorhabdus profundilacus</name>
    <dbReference type="NCBI Taxonomy" id="2509718"/>
    <lineage>
        <taxon>Bacteria</taxon>
        <taxon>Pseudomonadati</taxon>
        <taxon>Pseudomonadota</taxon>
        <taxon>Alphaproteobacteria</taxon>
        <taxon>Sphingomonadales</taxon>
        <taxon>Sphingomonadaceae</taxon>
        <taxon>Sphingorhabdus</taxon>
    </lineage>
</organism>
<evidence type="ECO:0000313" key="1">
    <source>
        <dbReference type="EMBL" id="MVZ97602.1"/>
    </source>
</evidence>
<dbReference type="EMBL" id="SDWJ01000002">
    <property type="protein sequence ID" value="MVZ97602.1"/>
    <property type="molecule type" value="Genomic_DNA"/>
</dbReference>
<keyword evidence="2" id="KW-1185">Reference proteome</keyword>
<name>A0A6I4LW45_9SPHN</name>
<evidence type="ECO:0008006" key="3">
    <source>
        <dbReference type="Google" id="ProtNLM"/>
    </source>
</evidence>
<dbReference type="AlphaFoldDB" id="A0A6I4LW45"/>
<gene>
    <name evidence="1" type="ORF">EUU23_07770</name>
</gene>
<proteinExistence type="predicted"/>
<protein>
    <recommendedName>
        <fullName evidence="3">Tetratricopeptide repeat protein</fullName>
    </recommendedName>
</protein>